<name>A0ABV5RNZ9_9ACTN</name>
<evidence type="ECO:0000313" key="2">
    <source>
        <dbReference type="Proteomes" id="UP001589710"/>
    </source>
</evidence>
<dbReference type="EMBL" id="JBHMCG010000227">
    <property type="protein sequence ID" value="MFB9579620.1"/>
    <property type="molecule type" value="Genomic_DNA"/>
</dbReference>
<comment type="caution">
    <text evidence="1">The sequence shown here is derived from an EMBL/GenBank/DDBJ whole genome shotgun (WGS) entry which is preliminary data.</text>
</comment>
<sequence>MRGNGVPRDEAAERAALRGALSELNARLATNTERGPGARHRFEPLVERLRTPAAAFLRPELECRLARHVAVDDSFARDGSPMSWRAPAVRRPCPPCCARG</sequence>
<dbReference type="Proteomes" id="UP001589710">
    <property type="component" value="Unassembled WGS sequence"/>
</dbReference>
<dbReference type="RefSeq" id="WP_386145424.1">
    <property type="nucleotide sequence ID" value="NZ_JBHMCG010000227.1"/>
</dbReference>
<gene>
    <name evidence="1" type="ORF">ACFFTL_47100</name>
</gene>
<evidence type="ECO:0000313" key="1">
    <source>
        <dbReference type="EMBL" id="MFB9579620.1"/>
    </source>
</evidence>
<proteinExistence type="predicted"/>
<protein>
    <recommendedName>
        <fullName evidence="3">Transposase</fullName>
    </recommendedName>
</protein>
<accession>A0ABV5RNZ9</accession>
<keyword evidence="2" id="KW-1185">Reference proteome</keyword>
<evidence type="ECO:0008006" key="3">
    <source>
        <dbReference type="Google" id="ProtNLM"/>
    </source>
</evidence>
<reference evidence="1 2" key="1">
    <citation type="submission" date="2024-09" db="EMBL/GenBank/DDBJ databases">
        <authorList>
            <person name="Sun Q."/>
            <person name="Mori K."/>
        </authorList>
    </citation>
    <scope>NUCLEOTIDE SEQUENCE [LARGE SCALE GENOMIC DNA]</scope>
    <source>
        <strain evidence="1 2">JCM 3331</strain>
    </source>
</reference>
<organism evidence="1 2">
    <name type="scientific">Streptomyces yanii</name>
    <dbReference type="NCBI Taxonomy" id="78510"/>
    <lineage>
        <taxon>Bacteria</taxon>
        <taxon>Bacillati</taxon>
        <taxon>Actinomycetota</taxon>
        <taxon>Actinomycetes</taxon>
        <taxon>Kitasatosporales</taxon>
        <taxon>Streptomycetaceae</taxon>
        <taxon>Streptomyces</taxon>
    </lineage>
</organism>